<keyword evidence="7" id="KW-1185">Reference proteome</keyword>
<dbReference type="SUPFAM" id="SSF47413">
    <property type="entry name" value="lambda repressor-like DNA-binding domains"/>
    <property type="match status" value="1"/>
</dbReference>
<evidence type="ECO:0000313" key="7">
    <source>
        <dbReference type="Proteomes" id="UP000183031"/>
    </source>
</evidence>
<dbReference type="EMBL" id="FMUT01000005">
    <property type="protein sequence ID" value="SCY68182.1"/>
    <property type="molecule type" value="Genomic_DNA"/>
</dbReference>
<evidence type="ECO:0000256" key="3">
    <source>
        <dbReference type="ARBA" id="ARBA00023125"/>
    </source>
</evidence>
<evidence type="ECO:0000256" key="2">
    <source>
        <dbReference type="ARBA" id="ARBA00023015"/>
    </source>
</evidence>
<dbReference type="InterPro" id="IPR046335">
    <property type="entry name" value="LacI/GalR-like_sensor"/>
</dbReference>
<protein>
    <submittedName>
        <fullName evidence="6">Transcriptional regulator, LacI family</fullName>
    </submittedName>
</protein>
<dbReference type="CDD" id="cd01392">
    <property type="entry name" value="HTH_LacI"/>
    <property type="match status" value="1"/>
</dbReference>
<keyword evidence="2" id="KW-0805">Transcription regulation</keyword>
<dbReference type="Gene3D" id="3.40.50.2300">
    <property type="match status" value="2"/>
</dbReference>
<dbReference type="InterPro" id="IPR010982">
    <property type="entry name" value="Lambda_DNA-bd_dom_sf"/>
</dbReference>
<dbReference type="SMART" id="SM00354">
    <property type="entry name" value="HTH_LACI"/>
    <property type="match status" value="1"/>
</dbReference>
<evidence type="ECO:0000256" key="4">
    <source>
        <dbReference type="ARBA" id="ARBA00023163"/>
    </source>
</evidence>
<dbReference type="PROSITE" id="PS50932">
    <property type="entry name" value="HTH_LACI_2"/>
    <property type="match status" value="1"/>
</dbReference>
<evidence type="ECO:0000259" key="5">
    <source>
        <dbReference type="PROSITE" id="PS50932"/>
    </source>
</evidence>
<dbReference type="PANTHER" id="PTHR30146:SF148">
    <property type="entry name" value="HTH-TYPE TRANSCRIPTIONAL REPRESSOR PURR-RELATED"/>
    <property type="match status" value="1"/>
</dbReference>
<dbReference type="PROSITE" id="PS00717">
    <property type="entry name" value="SIGMA54_1"/>
    <property type="match status" value="1"/>
</dbReference>
<proteinExistence type="predicted"/>
<keyword evidence="1" id="KW-0678">Repressor</keyword>
<reference evidence="6 7" key="1">
    <citation type="submission" date="2016-10" db="EMBL/GenBank/DDBJ databases">
        <authorList>
            <person name="Varghese N."/>
            <person name="Submissions S."/>
        </authorList>
    </citation>
    <scope>NUCLEOTIDE SEQUENCE [LARGE SCALE GENOMIC DNA]</scope>
    <source>
        <strain evidence="6 7">CGMCC 1.6853</strain>
    </source>
</reference>
<evidence type="ECO:0000256" key="1">
    <source>
        <dbReference type="ARBA" id="ARBA00022491"/>
    </source>
</evidence>
<dbReference type="InterPro" id="IPR028082">
    <property type="entry name" value="Peripla_BP_I"/>
</dbReference>
<dbReference type="PANTHER" id="PTHR30146">
    <property type="entry name" value="LACI-RELATED TRANSCRIPTIONAL REPRESSOR"/>
    <property type="match status" value="1"/>
</dbReference>
<gene>
    <name evidence="6" type="ORF">SAMN02927935_02096</name>
</gene>
<keyword evidence="4" id="KW-0804">Transcription</keyword>
<name>A0A1G5HWH0_9GAMM</name>
<dbReference type="InterPro" id="IPR000394">
    <property type="entry name" value="RNA_pol_sigma_54"/>
</dbReference>
<dbReference type="SUPFAM" id="SSF53822">
    <property type="entry name" value="Periplasmic binding protein-like I"/>
    <property type="match status" value="1"/>
</dbReference>
<organism evidence="6 7">
    <name type="scientific">Serratia nematodiphila</name>
    <dbReference type="NCBI Taxonomy" id="458197"/>
    <lineage>
        <taxon>Bacteria</taxon>
        <taxon>Pseudomonadati</taxon>
        <taxon>Pseudomonadota</taxon>
        <taxon>Gammaproteobacteria</taxon>
        <taxon>Enterobacterales</taxon>
        <taxon>Yersiniaceae</taxon>
        <taxon>Serratia</taxon>
    </lineage>
</organism>
<dbReference type="Gene3D" id="1.10.260.40">
    <property type="entry name" value="lambda repressor-like DNA-binding domains"/>
    <property type="match status" value="1"/>
</dbReference>
<dbReference type="RefSeq" id="WP_033633992.1">
    <property type="nucleotide sequence ID" value="NZ_CBCSIN010000003.1"/>
</dbReference>
<evidence type="ECO:0000313" key="6">
    <source>
        <dbReference type="EMBL" id="SCY68182.1"/>
    </source>
</evidence>
<dbReference type="Proteomes" id="UP000183031">
    <property type="component" value="Unassembled WGS sequence"/>
</dbReference>
<keyword evidence="3" id="KW-0238">DNA-binding</keyword>
<feature type="domain" description="HTH lacI-type" evidence="5">
    <location>
        <begin position="8"/>
        <end position="67"/>
    </location>
</feature>
<sequence length="344" mass="37080">MENTDKPITLKALAARLGMHVSTISRVLNGSQDDASLAASPETVQRIRQLAAELNYRPNPHATSLKTQRSQVIGVLVPRLSDLVLATIYEGIDEAAAKNRISTFVSNTHDRPNTQQERGEMALARRVDGLIIGDAHLTSDNRFLADIAARGVPFVLVSRRAGEHCAVTCDDYLGGELAARHLIEQGHRRIAVVSGEPFASTGLDRTAGFIRYCRQAGIEMPDANIIPSHFDTASGHQVGISLLSGPRPPTAVFAVNDFLAIGLMGAARDCGLTPGRDIAIVGFNDTPLAAQLPIALSSVRSPMRDMGYRAMELLLKKMKGETPASLKLEPRLVIRESSRGVPAR</sequence>
<dbReference type="Pfam" id="PF00356">
    <property type="entry name" value="LacI"/>
    <property type="match status" value="1"/>
</dbReference>
<comment type="caution">
    <text evidence="6">The sequence shown here is derived from an EMBL/GenBank/DDBJ whole genome shotgun (WGS) entry which is preliminary data.</text>
</comment>
<dbReference type="Pfam" id="PF13377">
    <property type="entry name" value="Peripla_BP_3"/>
    <property type="match status" value="1"/>
</dbReference>
<dbReference type="InterPro" id="IPR000843">
    <property type="entry name" value="HTH_LacI"/>
</dbReference>
<accession>A0A1G5HWH0</accession>
<dbReference type="CDD" id="cd06285">
    <property type="entry name" value="PBP1_LacI-like"/>
    <property type="match status" value="1"/>
</dbReference>